<evidence type="ECO:0000313" key="10">
    <source>
        <dbReference type="Proteomes" id="UP001610446"/>
    </source>
</evidence>
<name>A0ABR4JTH6_9EURO</name>
<keyword evidence="2" id="KW-0813">Transport</keyword>
<feature type="transmembrane region" description="Helical" evidence="7">
    <location>
        <begin position="28"/>
        <end position="51"/>
    </location>
</feature>
<keyword evidence="3 7" id="KW-0812">Transmembrane</keyword>
<feature type="transmembrane region" description="Helical" evidence="7">
    <location>
        <begin position="185"/>
        <end position="204"/>
    </location>
</feature>
<feature type="compositionally biased region" description="Basic and acidic residues" evidence="6">
    <location>
        <begin position="241"/>
        <end position="250"/>
    </location>
</feature>
<keyword evidence="10" id="KW-1185">Reference proteome</keyword>
<accession>A0ABR4JTH6</accession>
<feature type="transmembrane region" description="Helical" evidence="7">
    <location>
        <begin position="363"/>
        <end position="383"/>
    </location>
</feature>
<dbReference type="Gene3D" id="1.20.1250.20">
    <property type="entry name" value="MFS general substrate transporter like domains"/>
    <property type="match status" value="1"/>
</dbReference>
<dbReference type="Pfam" id="PF07690">
    <property type="entry name" value="MFS_1"/>
    <property type="match status" value="1"/>
</dbReference>
<dbReference type="EMBL" id="JBFXLU010000095">
    <property type="protein sequence ID" value="KAL2842909.1"/>
    <property type="molecule type" value="Genomic_DNA"/>
</dbReference>
<dbReference type="PRINTS" id="PR01036">
    <property type="entry name" value="TCRTETB"/>
</dbReference>
<dbReference type="Proteomes" id="UP001610446">
    <property type="component" value="Unassembled WGS sequence"/>
</dbReference>
<evidence type="ECO:0000256" key="2">
    <source>
        <dbReference type="ARBA" id="ARBA00022448"/>
    </source>
</evidence>
<evidence type="ECO:0000256" key="6">
    <source>
        <dbReference type="SAM" id="MobiDB-lite"/>
    </source>
</evidence>
<dbReference type="PROSITE" id="PS50850">
    <property type="entry name" value="MFS"/>
    <property type="match status" value="1"/>
</dbReference>
<dbReference type="InterPro" id="IPR020846">
    <property type="entry name" value="MFS_dom"/>
</dbReference>
<organism evidence="9 10">
    <name type="scientific">Aspergillus pseudoustus</name>
    <dbReference type="NCBI Taxonomy" id="1810923"/>
    <lineage>
        <taxon>Eukaryota</taxon>
        <taxon>Fungi</taxon>
        <taxon>Dikarya</taxon>
        <taxon>Ascomycota</taxon>
        <taxon>Pezizomycotina</taxon>
        <taxon>Eurotiomycetes</taxon>
        <taxon>Eurotiomycetidae</taxon>
        <taxon>Eurotiales</taxon>
        <taxon>Aspergillaceae</taxon>
        <taxon>Aspergillus</taxon>
        <taxon>Aspergillus subgen. Nidulantes</taxon>
    </lineage>
</organism>
<feature type="transmembrane region" description="Helical" evidence="7">
    <location>
        <begin position="63"/>
        <end position="84"/>
    </location>
</feature>
<dbReference type="PANTHER" id="PTHR23502">
    <property type="entry name" value="MAJOR FACILITATOR SUPERFAMILY"/>
    <property type="match status" value="1"/>
</dbReference>
<evidence type="ECO:0000259" key="8">
    <source>
        <dbReference type="PROSITE" id="PS50850"/>
    </source>
</evidence>
<comment type="caution">
    <text evidence="9">The sequence shown here is derived from an EMBL/GenBank/DDBJ whole genome shotgun (WGS) entry which is preliminary data.</text>
</comment>
<feature type="transmembrane region" description="Helical" evidence="7">
    <location>
        <begin position="96"/>
        <end position="113"/>
    </location>
</feature>
<evidence type="ECO:0000256" key="5">
    <source>
        <dbReference type="ARBA" id="ARBA00023136"/>
    </source>
</evidence>
<dbReference type="InterPro" id="IPR011701">
    <property type="entry name" value="MFS"/>
</dbReference>
<reference evidence="9 10" key="1">
    <citation type="submission" date="2024-07" db="EMBL/GenBank/DDBJ databases">
        <title>Section-level genome sequencing and comparative genomics of Aspergillus sections Usti and Cavernicolus.</title>
        <authorList>
            <consortium name="Lawrence Berkeley National Laboratory"/>
            <person name="Nybo J.L."/>
            <person name="Vesth T.C."/>
            <person name="Theobald S."/>
            <person name="Frisvad J.C."/>
            <person name="Larsen T.O."/>
            <person name="Kjaerboelling I."/>
            <person name="Rothschild-Mancinelli K."/>
            <person name="Lyhne E.K."/>
            <person name="Kogle M.E."/>
            <person name="Barry K."/>
            <person name="Clum A."/>
            <person name="Na H."/>
            <person name="Ledsgaard L."/>
            <person name="Lin J."/>
            <person name="Lipzen A."/>
            <person name="Kuo A."/>
            <person name="Riley R."/>
            <person name="Mondo S."/>
            <person name="Labutti K."/>
            <person name="Haridas S."/>
            <person name="Pangalinan J."/>
            <person name="Salamov A.A."/>
            <person name="Simmons B.A."/>
            <person name="Magnuson J.K."/>
            <person name="Chen J."/>
            <person name="Drula E."/>
            <person name="Henrissat B."/>
            <person name="Wiebenga A."/>
            <person name="Lubbers R.J."/>
            <person name="Gomes A.C."/>
            <person name="Makela M.R."/>
            <person name="Stajich J."/>
            <person name="Grigoriev I.V."/>
            <person name="Mortensen U.H."/>
            <person name="De Vries R.P."/>
            <person name="Baker S.E."/>
            <person name="Andersen M.R."/>
        </authorList>
    </citation>
    <scope>NUCLEOTIDE SEQUENCE [LARGE SCALE GENOMIC DNA]</scope>
    <source>
        <strain evidence="9 10">CBS 123904</strain>
    </source>
</reference>
<feature type="region of interest" description="Disordered" evidence="6">
    <location>
        <begin position="233"/>
        <end position="259"/>
    </location>
</feature>
<gene>
    <name evidence="9" type="ORF">BJY01DRAFT_264390</name>
</gene>
<feature type="transmembrane region" description="Helical" evidence="7">
    <location>
        <begin position="273"/>
        <end position="294"/>
    </location>
</feature>
<dbReference type="InterPro" id="IPR036259">
    <property type="entry name" value="MFS_trans_sf"/>
</dbReference>
<dbReference type="Gene3D" id="1.20.1720.10">
    <property type="entry name" value="Multidrug resistance protein D"/>
    <property type="match status" value="1"/>
</dbReference>
<protein>
    <submittedName>
        <fullName evidence="9">MFS transporter</fullName>
    </submittedName>
</protein>
<evidence type="ECO:0000313" key="9">
    <source>
        <dbReference type="EMBL" id="KAL2842909.1"/>
    </source>
</evidence>
<dbReference type="SUPFAM" id="SSF103473">
    <property type="entry name" value="MFS general substrate transporter"/>
    <property type="match status" value="1"/>
</dbReference>
<keyword evidence="4 7" id="KW-1133">Transmembrane helix</keyword>
<feature type="transmembrane region" description="Helical" evidence="7">
    <location>
        <begin position="455"/>
        <end position="478"/>
    </location>
</feature>
<evidence type="ECO:0000256" key="7">
    <source>
        <dbReference type="SAM" id="Phobius"/>
    </source>
</evidence>
<keyword evidence="5 7" id="KW-0472">Membrane</keyword>
<comment type="subcellular location">
    <subcellularLocation>
        <location evidence="1">Membrane</location>
        <topology evidence="1">Multi-pass membrane protein</topology>
    </subcellularLocation>
</comment>
<evidence type="ECO:0000256" key="1">
    <source>
        <dbReference type="ARBA" id="ARBA00004141"/>
    </source>
</evidence>
<feature type="domain" description="Major facilitator superfamily (MFS) profile" evidence="8">
    <location>
        <begin position="30"/>
        <end position="487"/>
    </location>
</feature>
<feature type="transmembrane region" description="Helical" evidence="7">
    <location>
        <begin position="389"/>
        <end position="411"/>
    </location>
</feature>
<sequence>MSRDGQEHSDNEKPNPTPYSVFPEKEKIFLMLLCSFAAVISPISSSIYFPAIGTLADDLGVSISQINLTVTMYLIFQGLAPSVVASLSDSYGRRPPYLACFIIYLGANIGLALQNSYPALMVLRCLQSSGSSGTVALASATVADLSTRAERGKYIGYATMGVTLGPALGPVIGGLLSHFLGWRAIFWFLVILSGVFGIFVFVFLPETCRAVVGNGSIPAPKWNRSLWEVVHSRTQKKNGRRTSEPAYETRPKKRRRANPITASSKIAKDKEAALILIFGGLLFSGYMALLSTLTSELESRFGFNTIQIGLCYLPMGAGSLTSRWTIGYLLDVNFRREAKRQGLLIEKNKQQDLAKFNIEIARLAVTLPFIYASCAFVIAYGWVMQSKTSLAAIIVFLFLSGHTTTGAFSALNTLVVDINSESPATAVAANNLFRCLMGAGAVAVAKPLIDKIGVGWTGTLVAGVWVVLSPCLWAVYLWGYRWREQKMSHVERIKGRKEAPS</sequence>
<evidence type="ECO:0000256" key="4">
    <source>
        <dbReference type="ARBA" id="ARBA00022989"/>
    </source>
</evidence>
<feature type="transmembrane region" description="Helical" evidence="7">
    <location>
        <begin position="154"/>
        <end position="179"/>
    </location>
</feature>
<evidence type="ECO:0000256" key="3">
    <source>
        <dbReference type="ARBA" id="ARBA00022692"/>
    </source>
</evidence>
<dbReference type="PANTHER" id="PTHR23502:SF51">
    <property type="entry name" value="QUINIDINE RESISTANCE PROTEIN 1-RELATED"/>
    <property type="match status" value="1"/>
</dbReference>
<proteinExistence type="predicted"/>